<dbReference type="SUPFAM" id="SSF52317">
    <property type="entry name" value="Class I glutamine amidotransferase-like"/>
    <property type="match status" value="1"/>
</dbReference>
<sequence length="213" mass="22441">MSLALVYRGPATLPGCPEAVAALLADHGLDVVGVGPDGERPLDARTLADAAVYAQPGGGTLRPAWRHLRRHRRTLREWAAGGGCYLGFCLGAYLAGRGPGLGLLPGDTDQYVTSPHATVDDPDLDTLVEVRWRGTVRTVFFQDGARFVGTHDTEVLARYPAGEPAALVAPYGSGRVGVVGPHPEAPPDWFTDVGLPVHDARDLAHDLVATAIA</sequence>
<proteinExistence type="predicted"/>
<dbReference type="EMBL" id="JACCBN010000001">
    <property type="protein sequence ID" value="NYD35253.1"/>
    <property type="molecule type" value="Genomic_DNA"/>
</dbReference>
<accession>A0A7Y9DTJ9</accession>
<dbReference type="AlphaFoldDB" id="A0A7Y9DTJ9"/>
<protein>
    <recommendedName>
        <fullName evidence="3">Biotin-protein ligase N-terminal domain-containing protein</fullName>
    </recommendedName>
</protein>
<evidence type="ECO:0000313" key="1">
    <source>
        <dbReference type="EMBL" id="NYD35253.1"/>
    </source>
</evidence>
<evidence type="ECO:0008006" key="3">
    <source>
        <dbReference type="Google" id="ProtNLM"/>
    </source>
</evidence>
<evidence type="ECO:0000313" key="2">
    <source>
        <dbReference type="Proteomes" id="UP000535890"/>
    </source>
</evidence>
<dbReference type="Proteomes" id="UP000535890">
    <property type="component" value="Unassembled WGS sequence"/>
</dbReference>
<gene>
    <name evidence="1" type="ORF">BJ983_001355</name>
</gene>
<dbReference type="RefSeq" id="WP_179793117.1">
    <property type="nucleotide sequence ID" value="NZ_BAABHP010000004.1"/>
</dbReference>
<organism evidence="1 2">
    <name type="scientific">Actinomycetospora corticicola</name>
    <dbReference type="NCBI Taxonomy" id="663602"/>
    <lineage>
        <taxon>Bacteria</taxon>
        <taxon>Bacillati</taxon>
        <taxon>Actinomycetota</taxon>
        <taxon>Actinomycetes</taxon>
        <taxon>Pseudonocardiales</taxon>
        <taxon>Pseudonocardiaceae</taxon>
        <taxon>Actinomycetospora</taxon>
    </lineage>
</organism>
<comment type="caution">
    <text evidence="1">The sequence shown here is derived from an EMBL/GenBank/DDBJ whole genome shotgun (WGS) entry which is preliminary data.</text>
</comment>
<keyword evidence="2" id="KW-1185">Reference proteome</keyword>
<name>A0A7Y9DTJ9_9PSEU</name>
<dbReference type="InterPro" id="IPR029062">
    <property type="entry name" value="Class_I_gatase-like"/>
</dbReference>
<dbReference type="Gene3D" id="3.40.50.880">
    <property type="match status" value="1"/>
</dbReference>
<reference evidence="1 2" key="1">
    <citation type="submission" date="2020-07" db="EMBL/GenBank/DDBJ databases">
        <title>Sequencing the genomes of 1000 actinobacteria strains.</title>
        <authorList>
            <person name="Klenk H.-P."/>
        </authorList>
    </citation>
    <scope>NUCLEOTIDE SEQUENCE [LARGE SCALE GENOMIC DNA]</scope>
    <source>
        <strain evidence="1 2">DSM 45772</strain>
    </source>
</reference>